<reference evidence="2 3" key="1">
    <citation type="submission" date="2019-01" db="EMBL/GenBank/DDBJ databases">
        <title>Draft genome sequences of the type strains of six Macrococcus species.</title>
        <authorList>
            <person name="Mazhar S."/>
            <person name="Altermann E."/>
            <person name="Hill C."/>
            <person name="Mcauliffe O."/>
        </authorList>
    </citation>
    <scope>NUCLEOTIDE SEQUENCE [LARGE SCALE GENOMIC DNA]</scope>
    <source>
        <strain evidence="2 3">CCM4811</strain>
    </source>
</reference>
<comment type="caution">
    <text evidence="2">The sequence shown here is derived from an EMBL/GenBank/DDBJ whole genome shotgun (WGS) entry which is preliminary data.</text>
</comment>
<protein>
    <submittedName>
        <fullName evidence="2">Type I toxin-antitoxin system Fst family toxin</fullName>
    </submittedName>
</protein>
<organism evidence="2 3">
    <name type="scientific">Macrococcus brunensis</name>
    <dbReference type="NCBI Taxonomy" id="198483"/>
    <lineage>
        <taxon>Bacteria</taxon>
        <taxon>Bacillati</taxon>
        <taxon>Bacillota</taxon>
        <taxon>Bacilli</taxon>
        <taxon>Bacillales</taxon>
        <taxon>Staphylococcaceae</taxon>
        <taxon>Macrococcus</taxon>
    </lineage>
</organism>
<proteinExistence type="predicted"/>
<accession>A0A4R6BFT8</accession>
<dbReference type="EMBL" id="SCWA01000003">
    <property type="protein sequence ID" value="TDL98680.1"/>
    <property type="molecule type" value="Genomic_DNA"/>
</dbReference>
<dbReference type="OrthoDB" id="2399875at2"/>
<keyword evidence="1" id="KW-0812">Transmembrane</keyword>
<dbReference type="Pfam" id="PF13955">
    <property type="entry name" value="Fst_toxin"/>
    <property type="match status" value="1"/>
</dbReference>
<evidence type="ECO:0000256" key="1">
    <source>
        <dbReference type="SAM" id="Phobius"/>
    </source>
</evidence>
<gene>
    <name evidence="2" type="ORF">ERX27_02580</name>
</gene>
<keyword evidence="3" id="KW-1185">Reference proteome</keyword>
<evidence type="ECO:0000313" key="2">
    <source>
        <dbReference type="EMBL" id="TDL98680.1"/>
    </source>
</evidence>
<dbReference type="InterPro" id="IPR025882">
    <property type="entry name" value="Toxin_Fst"/>
</dbReference>
<keyword evidence="1" id="KW-0472">Membrane</keyword>
<name>A0A4R6BFT8_9STAP</name>
<dbReference type="RefSeq" id="WP_133431273.1">
    <property type="nucleotide sequence ID" value="NZ_SCWA01000003.1"/>
</dbReference>
<dbReference type="NCBIfam" id="NF033608">
    <property type="entry name" value="type_I_tox_Fst"/>
    <property type="match status" value="1"/>
</dbReference>
<evidence type="ECO:0000313" key="3">
    <source>
        <dbReference type="Proteomes" id="UP000295310"/>
    </source>
</evidence>
<keyword evidence="1" id="KW-1133">Transmembrane helix</keyword>
<dbReference type="Proteomes" id="UP000295310">
    <property type="component" value="Unassembled WGS sequence"/>
</dbReference>
<sequence>MEILIVNIIAPLYVGVALALFSHWLDQRKD</sequence>
<feature type="transmembrane region" description="Helical" evidence="1">
    <location>
        <begin position="6"/>
        <end position="25"/>
    </location>
</feature>
<dbReference type="AlphaFoldDB" id="A0A4R6BFT8"/>